<gene>
    <name evidence="4" type="ORF">SAMN05421739_102258</name>
</gene>
<comment type="pathway">
    <text evidence="1">Cofactor biosynthesis; thiamine diphosphate biosynthesis.</text>
</comment>
<organism evidence="4 5">
    <name type="scientific">Pontibacter chinhatensis</name>
    <dbReference type="NCBI Taxonomy" id="1436961"/>
    <lineage>
        <taxon>Bacteria</taxon>
        <taxon>Pseudomonadati</taxon>
        <taxon>Bacteroidota</taxon>
        <taxon>Cytophagia</taxon>
        <taxon>Cytophagales</taxon>
        <taxon>Hymenobacteraceae</taxon>
        <taxon>Pontibacter</taxon>
    </lineage>
</organism>
<dbReference type="AlphaFoldDB" id="A0A1I2R5I5"/>
<keyword evidence="2" id="KW-0784">Thiamine biosynthesis</keyword>
<dbReference type="InterPro" id="IPR022998">
    <property type="entry name" value="ThiamineP_synth_TenI"/>
</dbReference>
<protein>
    <submittedName>
        <fullName evidence="4">Thiamine-phosphate diphosphorylase</fullName>
    </submittedName>
</protein>
<proteinExistence type="predicted"/>
<dbReference type="SUPFAM" id="SSF51391">
    <property type="entry name" value="Thiamin phosphate synthase"/>
    <property type="match status" value="1"/>
</dbReference>
<dbReference type="Pfam" id="PF02581">
    <property type="entry name" value="TMP-TENI"/>
    <property type="match status" value="1"/>
</dbReference>
<dbReference type="GO" id="GO:0009228">
    <property type="term" value="P:thiamine biosynthetic process"/>
    <property type="evidence" value="ECO:0007669"/>
    <property type="project" value="UniProtKB-KW"/>
</dbReference>
<evidence type="ECO:0000313" key="5">
    <source>
        <dbReference type="Proteomes" id="UP000198724"/>
    </source>
</evidence>
<evidence type="ECO:0000256" key="1">
    <source>
        <dbReference type="ARBA" id="ARBA00004948"/>
    </source>
</evidence>
<dbReference type="OrthoDB" id="9810880at2"/>
<dbReference type="CDD" id="cd00564">
    <property type="entry name" value="TMP_TenI"/>
    <property type="match status" value="1"/>
</dbReference>
<keyword evidence="5" id="KW-1185">Reference proteome</keyword>
<dbReference type="Proteomes" id="UP000198724">
    <property type="component" value="Unassembled WGS sequence"/>
</dbReference>
<evidence type="ECO:0000256" key="2">
    <source>
        <dbReference type="ARBA" id="ARBA00022977"/>
    </source>
</evidence>
<dbReference type="EMBL" id="FOOT01000002">
    <property type="protein sequence ID" value="SFG35323.1"/>
    <property type="molecule type" value="Genomic_DNA"/>
</dbReference>
<sequence length="216" mass="23915">MRKYKPITGGVYLVLDPSMDKPLLLQKVREALDGGASVLQIWNNWPTGYTYSDKLLLIQELVDLAAAYQVPVLVNEEWQLLKDTELAGVHFDSIPEDFESIKAAVGRDFICGITCSNNLEVVRWAEERQLDYVSFCAVFPSPSAGNCELVQPDTIREARKITQLPLFLSGGITTENIDKLQELDFNGVAVISGILNAASAQKSTAAYKDALNKYKV</sequence>
<evidence type="ECO:0000259" key="3">
    <source>
        <dbReference type="Pfam" id="PF02581"/>
    </source>
</evidence>
<dbReference type="STRING" id="1436961.SAMN05421739_102258"/>
<dbReference type="GO" id="GO:0005737">
    <property type="term" value="C:cytoplasm"/>
    <property type="evidence" value="ECO:0007669"/>
    <property type="project" value="TreeGrafter"/>
</dbReference>
<dbReference type="InterPro" id="IPR013785">
    <property type="entry name" value="Aldolase_TIM"/>
</dbReference>
<dbReference type="PANTHER" id="PTHR20857:SF15">
    <property type="entry name" value="THIAMINE-PHOSPHATE SYNTHASE"/>
    <property type="match status" value="1"/>
</dbReference>
<dbReference type="RefSeq" id="WP_092099727.1">
    <property type="nucleotide sequence ID" value="NZ_FOOT01000002.1"/>
</dbReference>
<evidence type="ECO:0000313" key="4">
    <source>
        <dbReference type="EMBL" id="SFG35323.1"/>
    </source>
</evidence>
<name>A0A1I2R5I5_9BACT</name>
<dbReference type="GO" id="GO:0004789">
    <property type="term" value="F:thiamine-phosphate diphosphorylase activity"/>
    <property type="evidence" value="ECO:0007669"/>
    <property type="project" value="TreeGrafter"/>
</dbReference>
<accession>A0A1I2R5I5</accession>
<reference evidence="5" key="1">
    <citation type="submission" date="2016-10" db="EMBL/GenBank/DDBJ databases">
        <authorList>
            <person name="Varghese N."/>
            <person name="Submissions S."/>
        </authorList>
    </citation>
    <scope>NUCLEOTIDE SEQUENCE [LARGE SCALE GENOMIC DNA]</scope>
    <source>
        <strain evidence="5">LP51</strain>
    </source>
</reference>
<feature type="domain" description="Thiamine phosphate synthase/TenI" evidence="3">
    <location>
        <begin position="11"/>
        <end position="194"/>
    </location>
</feature>
<dbReference type="InterPro" id="IPR036206">
    <property type="entry name" value="ThiamineP_synth_sf"/>
</dbReference>
<dbReference type="Gene3D" id="3.20.20.70">
    <property type="entry name" value="Aldolase class I"/>
    <property type="match status" value="1"/>
</dbReference>
<dbReference type="PANTHER" id="PTHR20857">
    <property type="entry name" value="THIAMINE-PHOSPHATE PYROPHOSPHORYLASE"/>
    <property type="match status" value="1"/>
</dbReference>